<organism evidence="2 3">
    <name type="scientific">Portunus trituberculatus</name>
    <name type="common">Swimming crab</name>
    <name type="synonym">Neptunus trituberculatus</name>
    <dbReference type="NCBI Taxonomy" id="210409"/>
    <lineage>
        <taxon>Eukaryota</taxon>
        <taxon>Metazoa</taxon>
        <taxon>Ecdysozoa</taxon>
        <taxon>Arthropoda</taxon>
        <taxon>Crustacea</taxon>
        <taxon>Multicrustacea</taxon>
        <taxon>Malacostraca</taxon>
        <taxon>Eumalacostraca</taxon>
        <taxon>Eucarida</taxon>
        <taxon>Decapoda</taxon>
        <taxon>Pleocyemata</taxon>
        <taxon>Brachyura</taxon>
        <taxon>Eubrachyura</taxon>
        <taxon>Portunoidea</taxon>
        <taxon>Portunidae</taxon>
        <taxon>Portuninae</taxon>
        <taxon>Portunus</taxon>
    </lineage>
</organism>
<name>A0A5B7JQA1_PORTR</name>
<dbReference type="Proteomes" id="UP000324222">
    <property type="component" value="Unassembled WGS sequence"/>
</dbReference>
<evidence type="ECO:0000313" key="2">
    <source>
        <dbReference type="EMBL" id="MPD00162.1"/>
    </source>
</evidence>
<gene>
    <name evidence="2" type="ORF">E2C01_095618</name>
</gene>
<feature type="region of interest" description="Disordered" evidence="1">
    <location>
        <begin position="1"/>
        <end position="25"/>
    </location>
</feature>
<proteinExistence type="predicted"/>
<protein>
    <submittedName>
        <fullName evidence="2">Uncharacterized protein</fullName>
    </submittedName>
</protein>
<feature type="compositionally biased region" description="Polar residues" evidence="1">
    <location>
        <begin position="1"/>
        <end position="15"/>
    </location>
</feature>
<reference evidence="2 3" key="1">
    <citation type="submission" date="2019-05" db="EMBL/GenBank/DDBJ databases">
        <title>Another draft genome of Portunus trituberculatus and its Hox gene families provides insights of decapod evolution.</title>
        <authorList>
            <person name="Jeong J.-H."/>
            <person name="Song I."/>
            <person name="Kim S."/>
            <person name="Choi T."/>
            <person name="Kim D."/>
            <person name="Ryu S."/>
            <person name="Kim W."/>
        </authorList>
    </citation>
    <scope>NUCLEOTIDE SEQUENCE [LARGE SCALE GENOMIC DNA]</scope>
    <source>
        <tissue evidence="2">Muscle</tissue>
    </source>
</reference>
<evidence type="ECO:0000313" key="3">
    <source>
        <dbReference type="Proteomes" id="UP000324222"/>
    </source>
</evidence>
<evidence type="ECO:0000256" key="1">
    <source>
        <dbReference type="SAM" id="MobiDB-lite"/>
    </source>
</evidence>
<dbReference type="AlphaFoldDB" id="A0A5B7JQA1"/>
<dbReference type="EMBL" id="VSRR010121701">
    <property type="protein sequence ID" value="MPD00162.1"/>
    <property type="molecule type" value="Genomic_DNA"/>
</dbReference>
<keyword evidence="3" id="KW-1185">Reference proteome</keyword>
<sequence length="102" mass="11604">MHLTLATNINDSTEPVSRPRFTSPRPKTLTKHLTIAFYSSPFIRLYSYSLLDTPTVPQSRPAACIAPPRPLLWCNGLRSCDREKCSEWDDTRRSESACVLIH</sequence>
<comment type="caution">
    <text evidence="2">The sequence shown here is derived from an EMBL/GenBank/DDBJ whole genome shotgun (WGS) entry which is preliminary data.</text>
</comment>
<accession>A0A5B7JQA1</accession>